<accession>A0AAN8NRY1</accession>
<evidence type="ECO:0000256" key="3">
    <source>
        <dbReference type="ARBA" id="ARBA00022989"/>
    </source>
</evidence>
<evidence type="ECO:0000313" key="7">
    <source>
        <dbReference type="Proteomes" id="UP001372834"/>
    </source>
</evidence>
<name>A0AAN8NRY1_POLSC</name>
<gene>
    <name evidence="6" type="ORF">RUM43_012248</name>
</gene>
<keyword evidence="2 5" id="KW-0812">Transmembrane</keyword>
<evidence type="ECO:0000256" key="4">
    <source>
        <dbReference type="ARBA" id="ARBA00023136"/>
    </source>
</evidence>
<feature type="transmembrane region" description="Helical" evidence="5">
    <location>
        <begin position="20"/>
        <end position="44"/>
    </location>
</feature>
<sequence>MVKNRRHESECCNVLFLKYVLHIFNVIFVAAGISVLAVGIWSVIEKHKYVSLLTSVTYPMTSYTLIAAGCLVLAIAVIGSCGVAKENRCLLLIVSKYLLPYVNRQKRTSGSGLKNRDLPITKLKT</sequence>
<dbReference type="Pfam" id="PF00335">
    <property type="entry name" value="Tetraspanin"/>
    <property type="match status" value="1"/>
</dbReference>
<dbReference type="AlphaFoldDB" id="A0AAN8NRY1"/>
<organism evidence="6 7">
    <name type="scientific">Polyplax serrata</name>
    <name type="common">Common mouse louse</name>
    <dbReference type="NCBI Taxonomy" id="468196"/>
    <lineage>
        <taxon>Eukaryota</taxon>
        <taxon>Metazoa</taxon>
        <taxon>Ecdysozoa</taxon>
        <taxon>Arthropoda</taxon>
        <taxon>Hexapoda</taxon>
        <taxon>Insecta</taxon>
        <taxon>Pterygota</taxon>
        <taxon>Neoptera</taxon>
        <taxon>Paraneoptera</taxon>
        <taxon>Psocodea</taxon>
        <taxon>Troctomorpha</taxon>
        <taxon>Phthiraptera</taxon>
        <taxon>Anoplura</taxon>
        <taxon>Polyplacidae</taxon>
        <taxon>Polyplax</taxon>
    </lineage>
</organism>
<comment type="subcellular location">
    <subcellularLocation>
        <location evidence="1">Membrane</location>
        <topology evidence="1">Multi-pass membrane protein</topology>
    </subcellularLocation>
</comment>
<dbReference type="GO" id="GO:0016020">
    <property type="term" value="C:membrane"/>
    <property type="evidence" value="ECO:0007669"/>
    <property type="project" value="UniProtKB-SubCell"/>
</dbReference>
<keyword evidence="4 5" id="KW-0472">Membrane</keyword>
<reference evidence="6 7" key="1">
    <citation type="submission" date="2023-10" db="EMBL/GenBank/DDBJ databases">
        <title>Genomes of two closely related lineages of the louse Polyplax serrata with different host specificities.</title>
        <authorList>
            <person name="Martinu J."/>
            <person name="Tarabai H."/>
            <person name="Stefka J."/>
            <person name="Hypsa V."/>
        </authorList>
    </citation>
    <scope>NUCLEOTIDE SEQUENCE [LARGE SCALE GENOMIC DNA]</scope>
    <source>
        <strain evidence="6">HR10_N</strain>
    </source>
</reference>
<evidence type="ECO:0000256" key="1">
    <source>
        <dbReference type="ARBA" id="ARBA00004141"/>
    </source>
</evidence>
<proteinExistence type="predicted"/>
<dbReference type="InterPro" id="IPR018499">
    <property type="entry name" value="Tetraspanin/Peripherin"/>
</dbReference>
<keyword evidence="3 5" id="KW-1133">Transmembrane helix</keyword>
<dbReference type="Proteomes" id="UP001372834">
    <property type="component" value="Unassembled WGS sequence"/>
</dbReference>
<comment type="caution">
    <text evidence="6">The sequence shown here is derived from an EMBL/GenBank/DDBJ whole genome shotgun (WGS) entry which is preliminary data.</text>
</comment>
<dbReference type="EMBL" id="JAWJWE010000040">
    <property type="protein sequence ID" value="KAK6619491.1"/>
    <property type="molecule type" value="Genomic_DNA"/>
</dbReference>
<evidence type="ECO:0000256" key="5">
    <source>
        <dbReference type="SAM" id="Phobius"/>
    </source>
</evidence>
<evidence type="ECO:0000313" key="6">
    <source>
        <dbReference type="EMBL" id="KAK6619491.1"/>
    </source>
</evidence>
<feature type="transmembrane region" description="Helical" evidence="5">
    <location>
        <begin position="64"/>
        <end position="84"/>
    </location>
</feature>
<evidence type="ECO:0000256" key="2">
    <source>
        <dbReference type="ARBA" id="ARBA00022692"/>
    </source>
</evidence>
<protein>
    <recommendedName>
        <fullName evidence="8">Tetraspanin</fullName>
    </recommendedName>
</protein>
<evidence type="ECO:0008006" key="8">
    <source>
        <dbReference type="Google" id="ProtNLM"/>
    </source>
</evidence>
<dbReference type="PRINTS" id="PR00259">
    <property type="entry name" value="TMFOUR"/>
</dbReference>